<evidence type="ECO:0000313" key="3">
    <source>
        <dbReference type="Proteomes" id="UP000033491"/>
    </source>
</evidence>
<dbReference type="PATRIC" id="fig|216463.3.peg.134"/>
<protein>
    <recommendedName>
        <fullName evidence="1">HTH LytTR-type domain-containing protein</fullName>
    </recommendedName>
</protein>
<dbReference type="Gene3D" id="2.40.50.1020">
    <property type="entry name" value="LytTr DNA-binding domain"/>
    <property type="match status" value="1"/>
</dbReference>
<dbReference type="EMBL" id="JZCR01000011">
    <property type="protein sequence ID" value="KJW13125.1"/>
    <property type="molecule type" value="Genomic_DNA"/>
</dbReference>
<dbReference type="Pfam" id="PF04397">
    <property type="entry name" value="LytTR"/>
    <property type="match status" value="1"/>
</dbReference>
<dbReference type="PANTHER" id="PTHR37299">
    <property type="entry name" value="TRANSCRIPTIONAL REGULATOR-RELATED"/>
    <property type="match status" value="1"/>
</dbReference>
<dbReference type="OrthoDB" id="9808614at2"/>
<dbReference type="PANTHER" id="PTHR37299:SF4">
    <property type="entry name" value="TRANSCRIPTIONAL REGULATOR"/>
    <property type="match status" value="1"/>
</dbReference>
<gene>
    <name evidence="2" type="ORF">VC81_05145</name>
</gene>
<dbReference type="GO" id="GO:0000156">
    <property type="term" value="F:phosphorelay response regulator activity"/>
    <property type="evidence" value="ECO:0007669"/>
    <property type="project" value="InterPro"/>
</dbReference>
<feature type="domain" description="HTH LytTR-type" evidence="1">
    <location>
        <begin position="44"/>
        <end position="147"/>
    </location>
</feature>
<dbReference type="GO" id="GO:0003677">
    <property type="term" value="F:DNA binding"/>
    <property type="evidence" value="ECO:0007669"/>
    <property type="project" value="InterPro"/>
</dbReference>
<dbReference type="InterPro" id="IPR046947">
    <property type="entry name" value="LytR-like"/>
</dbReference>
<comment type="caution">
    <text evidence="2">The sequence shown here is derived from an EMBL/GenBank/DDBJ whole genome shotgun (WGS) entry which is preliminary data.</text>
</comment>
<evidence type="ECO:0000259" key="1">
    <source>
        <dbReference type="PROSITE" id="PS50930"/>
    </source>
</evidence>
<dbReference type="InterPro" id="IPR007492">
    <property type="entry name" value="LytTR_DNA-bd_dom"/>
</dbReference>
<reference evidence="2 3" key="1">
    <citation type="submission" date="2015-03" db="EMBL/GenBank/DDBJ databases">
        <authorList>
            <person name="Zheng J."/>
            <person name="Ganezle M."/>
        </authorList>
    </citation>
    <scope>NUCLEOTIDE SEQUENCE [LARGE SCALE GENOMIC DNA]</scope>
    <source>
        <strain evidence="2 3">LP38</strain>
    </source>
</reference>
<dbReference type="PROSITE" id="PS50930">
    <property type="entry name" value="HTH_LYTTR"/>
    <property type="match status" value="1"/>
</dbReference>
<name>A0A0F3RTA4_9LACO</name>
<evidence type="ECO:0000313" key="2">
    <source>
        <dbReference type="EMBL" id="KJW13125.1"/>
    </source>
</evidence>
<dbReference type="AlphaFoldDB" id="A0A0F3RTA4"/>
<organism evidence="2 3">
    <name type="scientific">Levilactobacillus spicheri</name>
    <dbReference type="NCBI Taxonomy" id="216463"/>
    <lineage>
        <taxon>Bacteria</taxon>
        <taxon>Bacillati</taxon>
        <taxon>Bacillota</taxon>
        <taxon>Bacilli</taxon>
        <taxon>Lactobacillales</taxon>
        <taxon>Lactobacillaceae</taxon>
        <taxon>Levilactobacillus</taxon>
    </lineage>
</organism>
<sequence>MKVRVEVDPTLPAPEVVVRVPAETAETAALVKTLADIGGPAAQLTVSLRGHQERVVVADILFCESAGHQVMIHTADRVLTTRVPLYKLATELPATFVRASKSAILNSEQVASLSKSLTGNLVRFQHSHKQLYVSRRYYGALKRVLERKG</sequence>
<accession>A0A0F3RTA4</accession>
<dbReference type="RefSeq" id="WP_045807073.1">
    <property type="nucleotide sequence ID" value="NZ_JZCR01000011.1"/>
</dbReference>
<dbReference type="Proteomes" id="UP000033491">
    <property type="component" value="Unassembled WGS sequence"/>
</dbReference>
<dbReference type="SMART" id="SM00850">
    <property type="entry name" value="LytTR"/>
    <property type="match status" value="1"/>
</dbReference>
<proteinExistence type="predicted"/>
<dbReference type="STRING" id="216463.VC81_05145"/>